<dbReference type="Proteomes" id="UP001153069">
    <property type="component" value="Unassembled WGS sequence"/>
</dbReference>
<evidence type="ECO:0000313" key="9">
    <source>
        <dbReference type="EMBL" id="CAB9528428.1"/>
    </source>
</evidence>
<evidence type="ECO:0000256" key="1">
    <source>
        <dbReference type="ARBA" id="ARBA00022527"/>
    </source>
</evidence>
<feature type="compositionally biased region" description="Basic and acidic residues" evidence="7">
    <location>
        <begin position="24"/>
        <end position="36"/>
    </location>
</feature>
<dbReference type="InterPro" id="IPR050494">
    <property type="entry name" value="Ser_Thr_dual-spec_kinase"/>
</dbReference>
<accession>A0A9N8HV28</accession>
<dbReference type="OrthoDB" id="3967at2759"/>
<dbReference type="Gene3D" id="3.30.200.20">
    <property type="entry name" value="Phosphorylase Kinase, domain 1"/>
    <property type="match status" value="1"/>
</dbReference>
<feature type="region of interest" description="Disordered" evidence="7">
    <location>
        <begin position="1"/>
        <end position="73"/>
    </location>
</feature>
<evidence type="ECO:0000256" key="5">
    <source>
        <dbReference type="ARBA" id="ARBA00022840"/>
    </source>
</evidence>
<gene>
    <name evidence="9" type="ORF">SEMRO_2224_G319730.1</name>
</gene>
<dbReference type="GO" id="GO:0005524">
    <property type="term" value="F:ATP binding"/>
    <property type="evidence" value="ECO:0007669"/>
    <property type="project" value="UniProtKB-UniRule"/>
</dbReference>
<dbReference type="SMART" id="SM00220">
    <property type="entry name" value="S_TKc"/>
    <property type="match status" value="1"/>
</dbReference>
<dbReference type="InterPro" id="IPR000719">
    <property type="entry name" value="Prot_kinase_dom"/>
</dbReference>
<reference evidence="9" key="1">
    <citation type="submission" date="2020-06" db="EMBL/GenBank/DDBJ databases">
        <authorList>
            <consortium name="Plant Systems Biology data submission"/>
        </authorList>
    </citation>
    <scope>NUCLEOTIDE SEQUENCE</scope>
    <source>
        <strain evidence="9">D6</strain>
    </source>
</reference>
<name>A0A9N8HV28_9STRA</name>
<feature type="domain" description="Protein kinase" evidence="8">
    <location>
        <begin position="145"/>
        <end position="495"/>
    </location>
</feature>
<evidence type="ECO:0000313" key="10">
    <source>
        <dbReference type="Proteomes" id="UP001153069"/>
    </source>
</evidence>
<dbReference type="Pfam" id="PF00069">
    <property type="entry name" value="Pkinase"/>
    <property type="match status" value="1"/>
</dbReference>
<evidence type="ECO:0000256" key="4">
    <source>
        <dbReference type="ARBA" id="ARBA00022777"/>
    </source>
</evidence>
<evidence type="ECO:0000256" key="3">
    <source>
        <dbReference type="ARBA" id="ARBA00022741"/>
    </source>
</evidence>
<proteinExistence type="predicted"/>
<dbReference type="PROSITE" id="PS50011">
    <property type="entry name" value="PROTEIN_KINASE_DOM"/>
    <property type="match status" value="1"/>
</dbReference>
<dbReference type="InterPro" id="IPR017441">
    <property type="entry name" value="Protein_kinase_ATP_BS"/>
</dbReference>
<feature type="binding site" evidence="6">
    <location>
        <position position="180"/>
    </location>
    <ligand>
        <name>ATP</name>
        <dbReference type="ChEBI" id="CHEBI:30616"/>
    </ligand>
</feature>
<evidence type="ECO:0000256" key="2">
    <source>
        <dbReference type="ARBA" id="ARBA00022679"/>
    </source>
</evidence>
<dbReference type="AlphaFoldDB" id="A0A9N8HV28"/>
<dbReference type="Gene3D" id="1.10.510.10">
    <property type="entry name" value="Transferase(Phosphotransferase) domain 1"/>
    <property type="match status" value="1"/>
</dbReference>
<evidence type="ECO:0000256" key="7">
    <source>
        <dbReference type="SAM" id="MobiDB-lite"/>
    </source>
</evidence>
<dbReference type="GO" id="GO:0004674">
    <property type="term" value="F:protein serine/threonine kinase activity"/>
    <property type="evidence" value="ECO:0007669"/>
    <property type="project" value="UniProtKB-KW"/>
</dbReference>
<evidence type="ECO:0000259" key="8">
    <source>
        <dbReference type="PROSITE" id="PS50011"/>
    </source>
</evidence>
<keyword evidence="5 6" id="KW-0067">ATP-binding</keyword>
<dbReference type="PANTHER" id="PTHR24058:SF103">
    <property type="entry name" value="SERINE_THREONINE-PROTEIN KINASE PRP4 HOMOLOG"/>
    <property type="match status" value="1"/>
</dbReference>
<keyword evidence="2" id="KW-0808">Transferase</keyword>
<feature type="region of interest" description="Disordered" evidence="7">
    <location>
        <begin position="497"/>
        <end position="517"/>
    </location>
</feature>
<dbReference type="EMBL" id="CAICTM010002222">
    <property type="protein sequence ID" value="CAB9528428.1"/>
    <property type="molecule type" value="Genomic_DNA"/>
</dbReference>
<organism evidence="9 10">
    <name type="scientific">Seminavis robusta</name>
    <dbReference type="NCBI Taxonomy" id="568900"/>
    <lineage>
        <taxon>Eukaryota</taxon>
        <taxon>Sar</taxon>
        <taxon>Stramenopiles</taxon>
        <taxon>Ochrophyta</taxon>
        <taxon>Bacillariophyta</taxon>
        <taxon>Bacillariophyceae</taxon>
        <taxon>Bacillariophycidae</taxon>
        <taxon>Naviculales</taxon>
        <taxon>Naviculaceae</taxon>
        <taxon>Seminavis</taxon>
    </lineage>
</organism>
<dbReference type="PANTHER" id="PTHR24058">
    <property type="entry name" value="DUAL SPECIFICITY PROTEIN KINASE"/>
    <property type="match status" value="1"/>
</dbReference>
<keyword evidence="3 6" id="KW-0547">Nucleotide-binding</keyword>
<keyword evidence="1" id="KW-0723">Serine/threonine-protein kinase</keyword>
<dbReference type="InterPro" id="IPR008271">
    <property type="entry name" value="Ser/Thr_kinase_AS"/>
</dbReference>
<comment type="caution">
    <text evidence="9">The sequence shown here is derived from an EMBL/GenBank/DDBJ whole genome shotgun (WGS) entry which is preliminary data.</text>
</comment>
<dbReference type="InterPro" id="IPR011009">
    <property type="entry name" value="Kinase-like_dom_sf"/>
</dbReference>
<keyword evidence="4 9" id="KW-0418">Kinase</keyword>
<dbReference type="PROSITE" id="PS00108">
    <property type="entry name" value="PROTEIN_KINASE_ST"/>
    <property type="match status" value="1"/>
</dbReference>
<protein>
    <submittedName>
        <fullName evidence="9">Protein kinase PRP4 homolog</fullName>
    </submittedName>
</protein>
<feature type="compositionally biased region" description="Acidic residues" evidence="7">
    <location>
        <begin position="1"/>
        <end position="23"/>
    </location>
</feature>
<dbReference type="SUPFAM" id="SSF56112">
    <property type="entry name" value="Protein kinase-like (PK-like)"/>
    <property type="match status" value="1"/>
</dbReference>
<evidence type="ECO:0000256" key="6">
    <source>
        <dbReference type="PROSITE-ProRule" id="PRU10141"/>
    </source>
</evidence>
<dbReference type="PROSITE" id="PS00107">
    <property type="entry name" value="PROTEIN_KINASE_ATP"/>
    <property type="match status" value="1"/>
</dbReference>
<keyword evidence="10" id="KW-1185">Reference proteome</keyword>
<sequence>MAGDNTEDDDNLLSLLEGDEFVTEEERRKQEAERRRLERKRRLERLEAETGTTEPAVAAPRQENAVAVKHDPGINSVSPIVADGAMAKAATAGGNTAGGTQQDWDDSEGYYKAVIGEVITVDASKNNQSDGTASTTVAGGGDISFRVSGVIGKGVFSSVLKCTTISNSTSVMLPPVVAIKCIRHNETMAKAAFSEIQFLQRLKNSSGIVDLLLPTSTTPLDHRGHVLLVFPCADYNLRDVLQKFGKGVGLSLEAVRSYFHQLLGAANHLKKHAILHSDLKPDNILVSRDFNMVQLGDFGSAIDVSVSSQSQTPTPYLVSRFYRAPEVILGLVPTYAMDLWSLAVSVAEIFLGNVVFRGNTNNDMIYSFMQHLGPFSNRLIRQHLVQCQKMPIPPHFTQRKDGAGSDYLYMQHTVDPVTGKPVQKYISLFSGDQGSQDSQHEVFPSTPLSKKLLKAKSAKDSRTLVLRFADLLQKCLSLDPSRRISLRNALQHEFFAKGASSSSSAGGGGSNGKQKSS</sequence>